<accession>A0A0K2TNA1</accession>
<evidence type="ECO:0000313" key="1">
    <source>
        <dbReference type="EMBL" id="CDW27414.1"/>
    </source>
</evidence>
<dbReference type="EMBL" id="HACA01010053">
    <property type="protein sequence ID" value="CDW27414.1"/>
    <property type="molecule type" value="Transcribed_RNA"/>
</dbReference>
<protein>
    <submittedName>
        <fullName evidence="1">Uncharacterized protein</fullName>
    </submittedName>
</protein>
<sequence>MIIRNMKIVLIVASVKTTTKSISYKEIPSNLRDDIFLIEIIIN</sequence>
<reference evidence="1" key="1">
    <citation type="submission" date="2014-05" db="EMBL/GenBank/DDBJ databases">
        <authorList>
            <person name="Chronopoulou M."/>
        </authorList>
    </citation>
    <scope>NUCLEOTIDE SEQUENCE</scope>
    <source>
        <tissue evidence="1">Whole organism</tissue>
    </source>
</reference>
<organism evidence="1">
    <name type="scientific">Lepeophtheirus salmonis</name>
    <name type="common">Salmon louse</name>
    <name type="synonym">Caligus salmonis</name>
    <dbReference type="NCBI Taxonomy" id="72036"/>
    <lineage>
        <taxon>Eukaryota</taxon>
        <taxon>Metazoa</taxon>
        <taxon>Ecdysozoa</taxon>
        <taxon>Arthropoda</taxon>
        <taxon>Crustacea</taxon>
        <taxon>Multicrustacea</taxon>
        <taxon>Hexanauplia</taxon>
        <taxon>Copepoda</taxon>
        <taxon>Siphonostomatoida</taxon>
        <taxon>Caligidae</taxon>
        <taxon>Lepeophtheirus</taxon>
    </lineage>
</organism>
<proteinExistence type="predicted"/>
<dbReference type="AlphaFoldDB" id="A0A0K2TNA1"/>
<name>A0A0K2TNA1_LEPSM</name>